<accession>A0A2N8Q0R0</accession>
<evidence type="ECO:0000259" key="1">
    <source>
        <dbReference type="SMART" id="SM00871"/>
    </source>
</evidence>
<name>A0A2N8Q0R0_ENTAV</name>
<dbReference type="InterPro" id="IPR010499">
    <property type="entry name" value="AraC_E-bd"/>
</dbReference>
<evidence type="ECO:0000313" key="2">
    <source>
        <dbReference type="EMBL" id="RVU94013.1"/>
    </source>
</evidence>
<dbReference type="SUPFAM" id="SSF55136">
    <property type="entry name" value="Probable bacterial effector-binding domain"/>
    <property type="match status" value="1"/>
</dbReference>
<dbReference type="SMART" id="SM00871">
    <property type="entry name" value="AraC_E_bind"/>
    <property type="match status" value="1"/>
</dbReference>
<protein>
    <submittedName>
        <fullName evidence="2">AraC family transcriptional regulator</fullName>
    </submittedName>
</protein>
<dbReference type="RefSeq" id="WP_102872156.1">
    <property type="nucleotide sequence ID" value="NZ_CAAKNX010000180.1"/>
</dbReference>
<reference evidence="2 3" key="1">
    <citation type="submission" date="2018-12" db="EMBL/GenBank/DDBJ databases">
        <title>A novel vanA-carrying plasmid in a clinical isolate of Enterococcus avium.</title>
        <authorList>
            <person name="Bernasconi O.J."/>
            <person name="Luzzaro F."/>
            <person name="Endimiani A."/>
        </authorList>
    </citation>
    <scope>NUCLEOTIDE SEQUENCE [LARGE SCALE GENOMIC DNA]</scope>
    <source>
        <strain evidence="2 3">LC0559/18</strain>
    </source>
</reference>
<evidence type="ECO:0000313" key="3">
    <source>
        <dbReference type="Proteomes" id="UP000288388"/>
    </source>
</evidence>
<dbReference type="Proteomes" id="UP000288388">
    <property type="component" value="Unassembled WGS sequence"/>
</dbReference>
<proteinExistence type="predicted"/>
<dbReference type="Gene3D" id="3.20.80.10">
    <property type="entry name" value="Regulatory factor, effector binding domain"/>
    <property type="match status" value="1"/>
</dbReference>
<feature type="domain" description="AraC effector-binding" evidence="1">
    <location>
        <begin position="1"/>
        <end position="156"/>
    </location>
</feature>
<dbReference type="InterPro" id="IPR011256">
    <property type="entry name" value="Reg_factor_effector_dom_sf"/>
</dbReference>
<dbReference type="AlphaFoldDB" id="A0A2N8Q0R0"/>
<gene>
    <name evidence="2" type="ORF">EK398_03565</name>
</gene>
<sequence>MKFEQIVKPDQWILSQTFTVKVEEIPQVIGPTFMKLGGFIQEQGIQILSTPFVSYKNMDENGGLDESAIEMEVGFPVAEEVKNAAEIESDSYFLPSYKALSALYVGRYDDMTEPYFAMMDEIKKIGGKFSGISYEYYLSDEEIPEEQQETIMELVYE</sequence>
<comment type="caution">
    <text evidence="2">The sequence shown here is derived from an EMBL/GenBank/DDBJ whole genome shotgun (WGS) entry which is preliminary data.</text>
</comment>
<organism evidence="2 3">
    <name type="scientific">Enterococcus avium</name>
    <name type="common">Streptococcus avium</name>
    <dbReference type="NCBI Taxonomy" id="33945"/>
    <lineage>
        <taxon>Bacteria</taxon>
        <taxon>Bacillati</taxon>
        <taxon>Bacillota</taxon>
        <taxon>Bacilli</taxon>
        <taxon>Lactobacillales</taxon>
        <taxon>Enterococcaceae</taxon>
        <taxon>Enterococcus</taxon>
    </lineage>
</organism>
<dbReference type="EMBL" id="RYZS01000001">
    <property type="protein sequence ID" value="RVU94013.1"/>
    <property type="molecule type" value="Genomic_DNA"/>
</dbReference>